<name>A0A3S5AIX0_9PLAT</name>
<organism evidence="2 3">
    <name type="scientific">Protopolystoma xenopodis</name>
    <dbReference type="NCBI Taxonomy" id="117903"/>
    <lineage>
        <taxon>Eukaryota</taxon>
        <taxon>Metazoa</taxon>
        <taxon>Spiralia</taxon>
        <taxon>Lophotrochozoa</taxon>
        <taxon>Platyhelminthes</taxon>
        <taxon>Monogenea</taxon>
        <taxon>Polyopisthocotylea</taxon>
        <taxon>Polystomatidea</taxon>
        <taxon>Polystomatidae</taxon>
        <taxon>Protopolystoma</taxon>
    </lineage>
</organism>
<evidence type="ECO:0000313" key="2">
    <source>
        <dbReference type="EMBL" id="VEL17770.1"/>
    </source>
</evidence>
<accession>A0A3S5AIX0</accession>
<feature type="region of interest" description="Disordered" evidence="1">
    <location>
        <begin position="1"/>
        <end position="69"/>
    </location>
</feature>
<keyword evidence="3" id="KW-1185">Reference proteome</keyword>
<reference evidence="2" key="1">
    <citation type="submission" date="2018-11" db="EMBL/GenBank/DDBJ databases">
        <authorList>
            <consortium name="Pathogen Informatics"/>
        </authorList>
    </citation>
    <scope>NUCLEOTIDE SEQUENCE</scope>
</reference>
<dbReference type="Proteomes" id="UP000784294">
    <property type="component" value="Unassembled WGS sequence"/>
</dbReference>
<proteinExistence type="predicted"/>
<dbReference type="EMBL" id="CAAALY010034095">
    <property type="protein sequence ID" value="VEL17770.1"/>
    <property type="molecule type" value="Genomic_DNA"/>
</dbReference>
<dbReference type="AlphaFoldDB" id="A0A3S5AIX0"/>
<evidence type="ECO:0000256" key="1">
    <source>
        <dbReference type="SAM" id="MobiDB-lite"/>
    </source>
</evidence>
<comment type="caution">
    <text evidence="2">The sequence shown here is derived from an EMBL/GenBank/DDBJ whole genome shotgun (WGS) entry which is preliminary data.</text>
</comment>
<gene>
    <name evidence="2" type="ORF">PXEA_LOCUS11210</name>
</gene>
<protein>
    <submittedName>
        <fullName evidence="2">Uncharacterized protein</fullName>
    </submittedName>
</protein>
<sequence length="69" mass="6831">MSTPNLRRGEEQIPEEGGPLSTEPTPALVPINAEGRAPQAGSGRSASGAVDPPDGGHMSPSGSGAIVLL</sequence>
<evidence type="ECO:0000313" key="3">
    <source>
        <dbReference type="Proteomes" id="UP000784294"/>
    </source>
</evidence>